<feature type="region of interest" description="Disordered" evidence="1">
    <location>
        <begin position="159"/>
        <end position="187"/>
    </location>
</feature>
<dbReference type="EMBL" id="HBGS01050237">
    <property type="protein sequence ID" value="CAD9466081.1"/>
    <property type="molecule type" value="Transcribed_RNA"/>
</dbReference>
<proteinExistence type="predicted"/>
<name>A0A7S2DYF2_9STRA</name>
<evidence type="ECO:0000313" key="2">
    <source>
        <dbReference type="EMBL" id="CAD9466081.1"/>
    </source>
</evidence>
<feature type="compositionally biased region" description="Basic and acidic residues" evidence="1">
    <location>
        <begin position="162"/>
        <end position="171"/>
    </location>
</feature>
<evidence type="ECO:0000256" key="1">
    <source>
        <dbReference type="SAM" id="MobiDB-lite"/>
    </source>
</evidence>
<protein>
    <submittedName>
        <fullName evidence="2">Uncharacterized protein</fullName>
    </submittedName>
</protein>
<dbReference type="AlphaFoldDB" id="A0A7S2DYF2"/>
<gene>
    <name evidence="2" type="ORF">DSPE1174_LOCUS26125</name>
</gene>
<accession>A0A7S2DYF2</accession>
<organism evidence="2">
    <name type="scientific">Octactis speculum</name>
    <dbReference type="NCBI Taxonomy" id="3111310"/>
    <lineage>
        <taxon>Eukaryota</taxon>
        <taxon>Sar</taxon>
        <taxon>Stramenopiles</taxon>
        <taxon>Ochrophyta</taxon>
        <taxon>Dictyochophyceae</taxon>
        <taxon>Dictyochales</taxon>
        <taxon>Dictyochaceae</taxon>
        <taxon>Octactis</taxon>
    </lineage>
</organism>
<sequence>MSHEVNYGIKDKRFRSGACSGSTHGADLTYGISETTLCERIMQDEDNLSAWLAARKKISLPPDSAKNMFLFMTIVEMCPLDDDFDEVLERFSRLQGDDSLAGEKDAWYDSEWVLFIMEIGKWIKQNFSLISSLGIIPVILKALADKFPKLEVLRSLSQNLEKSGKKSKDDGNSTDATDNGDKDKKIE</sequence>
<reference evidence="2" key="1">
    <citation type="submission" date="2021-01" db="EMBL/GenBank/DDBJ databases">
        <authorList>
            <person name="Corre E."/>
            <person name="Pelletier E."/>
            <person name="Niang G."/>
            <person name="Scheremetjew M."/>
            <person name="Finn R."/>
            <person name="Kale V."/>
            <person name="Holt S."/>
            <person name="Cochrane G."/>
            <person name="Meng A."/>
            <person name="Brown T."/>
            <person name="Cohen L."/>
        </authorList>
    </citation>
    <scope>NUCLEOTIDE SEQUENCE</scope>
    <source>
        <strain evidence="2">CCMP1381</strain>
    </source>
</reference>